<evidence type="ECO:0000313" key="1">
    <source>
        <dbReference type="EMBL" id="KQK23118.1"/>
    </source>
</evidence>
<dbReference type="Gramene" id="KQK23118">
    <property type="protein sequence ID" value="KQK23118"/>
    <property type="gene ID" value="BRADI_1g71371v3"/>
</dbReference>
<reference evidence="1 2" key="1">
    <citation type="journal article" date="2010" name="Nature">
        <title>Genome sequencing and analysis of the model grass Brachypodium distachyon.</title>
        <authorList>
            <consortium name="International Brachypodium Initiative"/>
        </authorList>
    </citation>
    <scope>NUCLEOTIDE SEQUENCE [LARGE SCALE GENOMIC DNA]</scope>
    <source>
        <strain evidence="1 2">Bd21</strain>
    </source>
</reference>
<name>A0A0Q3NZF0_BRADI</name>
<evidence type="ECO:0000313" key="2">
    <source>
        <dbReference type="EnsemblPlants" id="KQK23118"/>
    </source>
</evidence>
<reference evidence="2" key="3">
    <citation type="submission" date="2018-08" db="UniProtKB">
        <authorList>
            <consortium name="EnsemblPlants"/>
        </authorList>
    </citation>
    <scope>IDENTIFICATION</scope>
    <source>
        <strain evidence="2">cv. Bd21</strain>
    </source>
</reference>
<gene>
    <name evidence="1" type="ORF">BRADI_1g71371v3</name>
</gene>
<proteinExistence type="predicted"/>
<reference evidence="1" key="2">
    <citation type="submission" date="2017-06" db="EMBL/GenBank/DDBJ databases">
        <title>WGS assembly of Brachypodium distachyon.</title>
        <authorList>
            <consortium name="The International Brachypodium Initiative"/>
            <person name="Lucas S."/>
            <person name="Harmon-Smith M."/>
            <person name="Lail K."/>
            <person name="Tice H."/>
            <person name="Grimwood J."/>
            <person name="Bruce D."/>
            <person name="Barry K."/>
            <person name="Shu S."/>
            <person name="Lindquist E."/>
            <person name="Wang M."/>
            <person name="Pitluck S."/>
            <person name="Vogel J.P."/>
            <person name="Garvin D.F."/>
            <person name="Mockler T.C."/>
            <person name="Schmutz J."/>
            <person name="Rokhsar D."/>
            <person name="Bevan M.W."/>
        </authorList>
    </citation>
    <scope>NUCLEOTIDE SEQUENCE</scope>
    <source>
        <strain evidence="1">Bd21</strain>
    </source>
</reference>
<protein>
    <submittedName>
        <fullName evidence="1 2">Uncharacterized protein</fullName>
    </submittedName>
</protein>
<dbReference type="Proteomes" id="UP000008810">
    <property type="component" value="Chromosome 1"/>
</dbReference>
<dbReference type="EMBL" id="CM000880">
    <property type="protein sequence ID" value="KQK23118.1"/>
    <property type="molecule type" value="Genomic_DNA"/>
</dbReference>
<dbReference type="EnsemblPlants" id="KQK23118">
    <property type="protein sequence ID" value="KQK23118"/>
    <property type="gene ID" value="BRADI_1g71371v3"/>
</dbReference>
<evidence type="ECO:0000313" key="3">
    <source>
        <dbReference type="Proteomes" id="UP000008810"/>
    </source>
</evidence>
<keyword evidence="3" id="KW-1185">Reference proteome</keyword>
<accession>A0A0Q3NZF0</accession>
<dbReference type="InParanoid" id="A0A0Q3NZF0"/>
<organism evidence="1">
    <name type="scientific">Brachypodium distachyon</name>
    <name type="common">Purple false brome</name>
    <name type="synonym">Trachynia distachya</name>
    <dbReference type="NCBI Taxonomy" id="15368"/>
    <lineage>
        <taxon>Eukaryota</taxon>
        <taxon>Viridiplantae</taxon>
        <taxon>Streptophyta</taxon>
        <taxon>Embryophyta</taxon>
        <taxon>Tracheophyta</taxon>
        <taxon>Spermatophyta</taxon>
        <taxon>Magnoliopsida</taxon>
        <taxon>Liliopsida</taxon>
        <taxon>Poales</taxon>
        <taxon>Poaceae</taxon>
        <taxon>BOP clade</taxon>
        <taxon>Pooideae</taxon>
        <taxon>Stipodae</taxon>
        <taxon>Brachypodieae</taxon>
        <taxon>Brachypodium</taxon>
    </lineage>
</organism>
<dbReference type="AlphaFoldDB" id="A0A0Q3NZF0"/>
<sequence>MADEDAHEPYLLIFSDIKNKLGCIGPSKISWRVACALHGIGTERLGANAGSRFSWIRTKQQPSFLFLKKHSEHLSKKFRSTRKLPSLHFRKGWQDKKELQSCQVDKFQTKKVANLIGFRIWTILLPLSTMNFEPQLHGYDNHFINPRTDFYIERLMSAGLTPAHLEEGPTTDEESQRAKLHLPRIPSLFTWICLLFSRSTC</sequence>